<name>A0ABV5ILY2_9ACTN</name>
<organism evidence="2 3">
    <name type="scientific">Nonomuraea spiralis</name>
    <dbReference type="NCBI Taxonomy" id="46182"/>
    <lineage>
        <taxon>Bacteria</taxon>
        <taxon>Bacillati</taxon>
        <taxon>Actinomycetota</taxon>
        <taxon>Actinomycetes</taxon>
        <taxon>Streptosporangiales</taxon>
        <taxon>Streptosporangiaceae</taxon>
        <taxon>Nonomuraea</taxon>
    </lineage>
</organism>
<evidence type="ECO:0000259" key="1">
    <source>
        <dbReference type="Pfam" id="PF07969"/>
    </source>
</evidence>
<sequence>MSADEYADLVAVGGNVLTFDARDGRASGLAVRAGRLMTVGTDEEVLAYAGPGTRVLSLAGRTVLPGINDSHLHAAWLGAVWPDTLISENGLSAHEGRLLADEESRRAAILRAGQVCASLGITSYTEPGLGPGEDDGETGCFSQAVLDTYAKLAEEGELRARVTALRLFGVLDGPSTLEDVAAGLGALVPRSDSAWLNVAGLKIFADGIPPMRSAWTCHPYTEGGHGSLLVAGADDAGREHNLRTMIRLAHQAGLQVGVHATGDRTVEAFLDTVAELPDAAAGRHYVIHGDLVNPAQIARMGSLGMGLTTQPVIAVATADWVAGALGAEVAGAAWPLAELLSSGVRFTLSSDGPVTTPDWRVQVAAACTLLGERAPRPGLMYRLLRCYTTAPAAQDGAESWKGSLEMGKVADFCVLERDPLEVTPAELPQVAVDATVVGGRVVHMREGVALD</sequence>
<dbReference type="PANTHER" id="PTHR22642:SF2">
    <property type="entry name" value="PROTEIN LONG AFTER FAR-RED 3"/>
    <property type="match status" value="1"/>
</dbReference>
<dbReference type="EC" id="3.5.-.-" evidence="2"/>
<reference evidence="2 3" key="1">
    <citation type="submission" date="2024-09" db="EMBL/GenBank/DDBJ databases">
        <authorList>
            <person name="Sun Q."/>
            <person name="Mori K."/>
        </authorList>
    </citation>
    <scope>NUCLEOTIDE SEQUENCE [LARGE SCALE GENOMIC DNA]</scope>
    <source>
        <strain evidence="2 3">CCM 3426</strain>
    </source>
</reference>
<dbReference type="Proteomes" id="UP001589647">
    <property type="component" value="Unassembled WGS sequence"/>
</dbReference>
<dbReference type="Pfam" id="PF07969">
    <property type="entry name" value="Amidohydro_3"/>
    <property type="match status" value="1"/>
</dbReference>
<dbReference type="SUPFAM" id="SSF51338">
    <property type="entry name" value="Composite domain of metallo-dependent hydrolases"/>
    <property type="match status" value="1"/>
</dbReference>
<dbReference type="Gene3D" id="3.20.20.140">
    <property type="entry name" value="Metal-dependent hydrolases"/>
    <property type="match status" value="1"/>
</dbReference>
<keyword evidence="3" id="KW-1185">Reference proteome</keyword>
<comment type="caution">
    <text evidence="2">The sequence shown here is derived from an EMBL/GenBank/DDBJ whole genome shotgun (WGS) entry which is preliminary data.</text>
</comment>
<accession>A0ABV5ILY2</accession>
<dbReference type="GO" id="GO:0016787">
    <property type="term" value="F:hydrolase activity"/>
    <property type="evidence" value="ECO:0007669"/>
    <property type="project" value="UniProtKB-KW"/>
</dbReference>
<evidence type="ECO:0000313" key="2">
    <source>
        <dbReference type="EMBL" id="MFB9205551.1"/>
    </source>
</evidence>
<dbReference type="PANTHER" id="PTHR22642">
    <property type="entry name" value="IMIDAZOLONEPROPIONASE"/>
    <property type="match status" value="1"/>
</dbReference>
<keyword evidence="2" id="KW-0378">Hydrolase</keyword>
<dbReference type="InterPro" id="IPR032466">
    <property type="entry name" value="Metal_Hydrolase"/>
</dbReference>
<feature type="domain" description="Amidohydrolase 3" evidence="1">
    <location>
        <begin position="99"/>
        <end position="443"/>
    </location>
</feature>
<evidence type="ECO:0000313" key="3">
    <source>
        <dbReference type="Proteomes" id="UP001589647"/>
    </source>
</evidence>
<gene>
    <name evidence="2" type="ORF">ACFFV7_30460</name>
</gene>
<dbReference type="SUPFAM" id="SSF51556">
    <property type="entry name" value="Metallo-dependent hydrolases"/>
    <property type="match status" value="1"/>
</dbReference>
<proteinExistence type="predicted"/>
<dbReference type="InterPro" id="IPR013108">
    <property type="entry name" value="Amidohydro_3"/>
</dbReference>
<dbReference type="InterPro" id="IPR011059">
    <property type="entry name" value="Metal-dep_hydrolase_composite"/>
</dbReference>
<dbReference type="EMBL" id="JBHMEI010000030">
    <property type="protein sequence ID" value="MFB9205551.1"/>
    <property type="molecule type" value="Genomic_DNA"/>
</dbReference>
<protein>
    <submittedName>
        <fullName evidence="2">Amidohydrolase</fullName>
        <ecNumber evidence="2">3.5.-.-</ecNumber>
    </submittedName>
</protein>
<dbReference type="Gene3D" id="2.30.40.10">
    <property type="entry name" value="Urease, subunit C, domain 1"/>
    <property type="match status" value="2"/>
</dbReference>
<dbReference type="RefSeq" id="WP_229824332.1">
    <property type="nucleotide sequence ID" value="NZ_BMRC01000010.1"/>
</dbReference>